<dbReference type="EMBL" id="JACGWJ010000016">
    <property type="protein sequence ID" value="KAL0360411.1"/>
    <property type="molecule type" value="Genomic_DNA"/>
</dbReference>
<proteinExistence type="predicted"/>
<gene>
    <name evidence="2" type="ORF">Sradi_3725600</name>
</gene>
<comment type="caution">
    <text evidence="2">The sequence shown here is derived from an EMBL/GenBank/DDBJ whole genome shotgun (WGS) entry which is preliminary data.</text>
</comment>
<protein>
    <submittedName>
        <fullName evidence="2">Uncharacterized protein</fullName>
    </submittedName>
</protein>
<feature type="region of interest" description="Disordered" evidence="1">
    <location>
        <begin position="1"/>
        <end position="35"/>
    </location>
</feature>
<dbReference type="AlphaFoldDB" id="A0AAW2PYA5"/>
<organism evidence="2">
    <name type="scientific">Sesamum radiatum</name>
    <name type="common">Black benniseed</name>
    <dbReference type="NCBI Taxonomy" id="300843"/>
    <lineage>
        <taxon>Eukaryota</taxon>
        <taxon>Viridiplantae</taxon>
        <taxon>Streptophyta</taxon>
        <taxon>Embryophyta</taxon>
        <taxon>Tracheophyta</taxon>
        <taxon>Spermatophyta</taxon>
        <taxon>Magnoliopsida</taxon>
        <taxon>eudicotyledons</taxon>
        <taxon>Gunneridae</taxon>
        <taxon>Pentapetalae</taxon>
        <taxon>asterids</taxon>
        <taxon>lamiids</taxon>
        <taxon>Lamiales</taxon>
        <taxon>Pedaliaceae</taxon>
        <taxon>Sesamum</taxon>
    </lineage>
</organism>
<accession>A0AAW2PYA5</accession>
<name>A0AAW2PYA5_SESRA</name>
<evidence type="ECO:0000256" key="1">
    <source>
        <dbReference type="SAM" id="MobiDB-lite"/>
    </source>
</evidence>
<reference evidence="2" key="1">
    <citation type="submission" date="2020-06" db="EMBL/GenBank/DDBJ databases">
        <authorList>
            <person name="Li T."/>
            <person name="Hu X."/>
            <person name="Zhang T."/>
            <person name="Song X."/>
            <person name="Zhang H."/>
            <person name="Dai N."/>
            <person name="Sheng W."/>
            <person name="Hou X."/>
            <person name="Wei L."/>
        </authorList>
    </citation>
    <scope>NUCLEOTIDE SEQUENCE</scope>
    <source>
        <strain evidence="2">G02</strain>
        <tissue evidence="2">Leaf</tissue>
    </source>
</reference>
<sequence length="72" mass="8315">MLRRPDEDKYQLPGPPPSCNHWSFDTRRGDSPNKPLDNPVFLDVRKILVYLVSQLLNLFGNVLFQGDYLPSL</sequence>
<evidence type="ECO:0000313" key="2">
    <source>
        <dbReference type="EMBL" id="KAL0360411.1"/>
    </source>
</evidence>
<feature type="compositionally biased region" description="Basic and acidic residues" evidence="1">
    <location>
        <begin position="1"/>
        <end position="10"/>
    </location>
</feature>
<reference evidence="2" key="2">
    <citation type="journal article" date="2024" name="Plant">
        <title>Genomic evolution and insights into agronomic trait innovations of Sesamum species.</title>
        <authorList>
            <person name="Miao H."/>
            <person name="Wang L."/>
            <person name="Qu L."/>
            <person name="Liu H."/>
            <person name="Sun Y."/>
            <person name="Le M."/>
            <person name="Wang Q."/>
            <person name="Wei S."/>
            <person name="Zheng Y."/>
            <person name="Lin W."/>
            <person name="Duan Y."/>
            <person name="Cao H."/>
            <person name="Xiong S."/>
            <person name="Wang X."/>
            <person name="Wei L."/>
            <person name="Li C."/>
            <person name="Ma Q."/>
            <person name="Ju M."/>
            <person name="Zhao R."/>
            <person name="Li G."/>
            <person name="Mu C."/>
            <person name="Tian Q."/>
            <person name="Mei H."/>
            <person name="Zhang T."/>
            <person name="Gao T."/>
            <person name="Zhang H."/>
        </authorList>
    </citation>
    <scope>NUCLEOTIDE SEQUENCE</scope>
    <source>
        <strain evidence="2">G02</strain>
    </source>
</reference>